<accession>A0A0C3NC89</accession>
<dbReference type="EMBL" id="KN832203">
    <property type="protein sequence ID" value="KIN93188.1"/>
    <property type="molecule type" value="Genomic_DNA"/>
</dbReference>
<evidence type="ECO:0000313" key="2">
    <source>
        <dbReference type="Proteomes" id="UP000054217"/>
    </source>
</evidence>
<name>A0A0C3NC89_PISTI</name>
<dbReference type="Proteomes" id="UP000054217">
    <property type="component" value="Unassembled WGS sequence"/>
</dbReference>
<sequence>MPAHTELDPTTSGKQLRDAAVNSSFALERAFSLANKCLSESYDKSLPNGGRYNLLTPSGSFADEWSNGYAK</sequence>
<keyword evidence="2" id="KW-1185">Reference proteome</keyword>
<reference evidence="1 2" key="1">
    <citation type="submission" date="2014-04" db="EMBL/GenBank/DDBJ databases">
        <authorList>
            <consortium name="DOE Joint Genome Institute"/>
            <person name="Kuo A."/>
            <person name="Kohler A."/>
            <person name="Costa M.D."/>
            <person name="Nagy L.G."/>
            <person name="Floudas D."/>
            <person name="Copeland A."/>
            <person name="Barry K.W."/>
            <person name="Cichocki N."/>
            <person name="Veneault-Fourrey C."/>
            <person name="LaButti K."/>
            <person name="Lindquist E.A."/>
            <person name="Lipzen A."/>
            <person name="Lundell T."/>
            <person name="Morin E."/>
            <person name="Murat C."/>
            <person name="Sun H."/>
            <person name="Tunlid A."/>
            <person name="Henrissat B."/>
            <person name="Grigoriev I.V."/>
            <person name="Hibbett D.S."/>
            <person name="Martin F."/>
            <person name="Nordberg H.P."/>
            <person name="Cantor M.N."/>
            <person name="Hua S.X."/>
        </authorList>
    </citation>
    <scope>NUCLEOTIDE SEQUENCE [LARGE SCALE GENOMIC DNA]</scope>
    <source>
        <strain evidence="1 2">Marx 270</strain>
    </source>
</reference>
<dbReference type="AlphaFoldDB" id="A0A0C3NC89"/>
<reference evidence="2" key="2">
    <citation type="submission" date="2015-01" db="EMBL/GenBank/DDBJ databases">
        <title>Evolutionary Origins and Diversification of the Mycorrhizal Mutualists.</title>
        <authorList>
            <consortium name="DOE Joint Genome Institute"/>
            <consortium name="Mycorrhizal Genomics Consortium"/>
            <person name="Kohler A."/>
            <person name="Kuo A."/>
            <person name="Nagy L.G."/>
            <person name="Floudas D."/>
            <person name="Copeland A."/>
            <person name="Barry K.W."/>
            <person name="Cichocki N."/>
            <person name="Veneault-Fourrey C."/>
            <person name="LaButti K."/>
            <person name="Lindquist E.A."/>
            <person name="Lipzen A."/>
            <person name="Lundell T."/>
            <person name="Morin E."/>
            <person name="Murat C."/>
            <person name="Riley R."/>
            <person name="Ohm R."/>
            <person name="Sun H."/>
            <person name="Tunlid A."/>
            <person name="Henrissat B."/>
            <person name="Grigoriev I.V."/>
            <person name="Hibbett D.S."/>
            <person name="Martin F."/>
        </authorList>
    </citation>
    <scope>NUCLEOTIDE SEQUENCE [LARGE SCALE GENOMIC DNA]</scope>
    <source>
        <strain evidence="2">Marx 270</strain>
    </source>
</reference>
<organism evidence="1 2">
    <name type="scientific">Pisolithus tinctorius Marx 270</name>
    <dbReference type="NCBI Taxonomy" id="870435"/>
    <lineage>
        <taxon>Eukaryota</taxon>
        <taxon>Fungi</taxon>
        <taxon>Dikarya</taxon>
        <taxon>Basidiomycota</taxon>
        <taxon>Agaricomycotina</taxon>
        <taxon>Agaricomycetes</taxon>
        <taxon>Agaricomycetidae</taxon>
        <taxon>Boletales</taxon>
        <taxon>Sclerodermatineae</taxon>
        <taxon>Pisolithaceae</taxon>
        <taxon>Pisolithus</taxon>
    </lineage>
</organism>
<evidence type="ECO:0000313" key="1">
    <source>
        <dbReference type="EMBL" id="KIN93188.1"/>
    </source>
</evidence>
<proteinExistence type="predicted"/>
<protein>
    <submittedName>
        <fullName evidence="1">Uncharacterized protein</fullName>
    </submittedName>
</protein>
<gene>
    <name evidence="1" type="ORF">M404DRAFT_1009135</name>
</gene>
<dbReference type="InParanoid" id="A0A0C3NC89"/>
<dbReference type="HOGENOM" id="CLU_2741061_0_0_1"/>